<feature type="compositionally biased region" description="Basic residues" evidence="1">
    <location>
        <begin position="12"/>
        <end position="21"/>
    </location>
</feature>
<feature type="domain" description="Chromo" evidence="2">
    <location>
        <begin position="161"/>
        <end position="212"/>
    </location>
</feature>
<feature type="compositionally biased region" description="Basic and acidic residues" evidence="1">
    <location>
        <begin position="1"/>
        <end position="11"/>
    </location>
</feature>
<dbReference type="Pfam" id="PF24626">
    <property type="entry name" value="SH3_Tf2-1"/>
    <property type="match status" value="1"/>
</dbReference>
<proteinExistence type="predicted"/>
<dbReference type="InterPro" id="IPR016197">
    <property type="entry name" value="Chromo-like_dom_sf"/>
</dbReference>
<evidence type="ECO:0000259" key="2">
    <source>
        <dbReference type="PROSITE" id="PS50013"/>
    </source>
</evidence>
<dbReference type="OrthoDB" id="433924at2759"/>
<dbReference type="PROSITE" id="PS50013">
    <property type="entry name" value="CHROMO_2"/>
    <property type="match status" value="1"/>
</dbReference>
<dbReference type="InterPro" id="IPR000953">
    <property type="entry name" value="Chromo/chromo_shadow_dom"/>
</dbReference>
<dbReference type="InterPro" id="IPR023780">
    <property type="entry name" value="Chromo_domain"/>
</dbReference>
<evidence type="ECO:0000313" key="3">
    <source>
        <dbReference type="EMBL" id="OWZ16420.1"/>
    </source>
</evidence>
<feature type="region of interest" description="Disordered" evidence="1">
    <location>
        <begin position="1"/>
        <end position="30"/>
    </location>
</feature>
<evidence type="ECO:0000313" key="4">
    <source>
        <dbReference type="Proteomes" id="UP000198211"/>
    </source>
</evidence>
<keyword evidence="4" id="KW-1185">Reference proteome</keyword>
<dbReference type="Pfam" id="PF00385">
    <property type="entry name" value="Chromo"/>
    <property type="match status" value="1"/>
</dbReference>
<dbReference type="InterPro" id="IPR056924">
    <property type="entry name" value="SH3_Tf2-1"/>
</dbReference>
<name>A0A225WHS8_9STRA</name>
<accession>A0A225WHS8</accession>
<organism evidence="3 4">
    <name type="scientific">Phytophthora megakarya</name>
    <dbReference type="NCBI Taxonomy" id="4795"/>
    <lineage>
        <taxon>Eukaryota</taxon>
        <taxon>Sar</taxon>
        <taxon>Stramenopiles</taxon>
        <taxon>Oomycota</taxon>
        <taxon>Peronosporomycetes</taxon>
        <taxon>Peronosporales</taxon>
        <taxon>Peronosporaceae</taxon>
        <taxon>Phytophthora</taxon>
    </lineage>
</organism>
<dbReference type="Proteomes" id="UP000198211">
    <property type="component" value="Unassembled WGS sequence"/>
</dbReference>
<dbReference type="CDD" id="cd00024">
    <property type="entry name" value="CD_CSD"/>
    <property type="match status" value="1"/>
</dbReference>
<protein>
    <recommendedName>
        <fullName evidence="2">Chromo domain-containing protein</fullName>
    </recommendedName>
</protein>
<dbReference type="SMART" id="SM00298">
    <property type="entry name" value="CHROMO"/>
    <property type="match status" value="1"/>
</dbReference>
<gene>
    <name evidence="3" type="ORF">PHMEG_0009791</name>
</gene>
<evidence type="ECO:0000256" key="1">
    <source>
        <dbReference type="SAM" id="MobiDB-lite"/>
    </source>
</evidence>
<reference evidence="4" key="1">
    <citation type="submission" date="2017-03" db="EMBL/GenBank/DDBJ databases">
        <title>Phytopthora megakarya and P. palmivora, two closely related causual agents of cacao black pod achieved similar genome size and gene model numbers by different mechanisms.</title>
        <authorList>
            <person name="Ali S."/>
            <person name="Shao J."/>
            <person name="Larry D.J."/>
            <person name="Kronmiller B."/>
            <person name="Shen D."/>
            <person name="Strem M.D."/>
            <person name="Melnick R.L."/>
            <person name="Guiltinan M.J."/>
            <person name="Tyler B.M."/>
            <person name="Meinhardt L.W."/>
            <person name="Bailey B.A."/>
        </authorList>
    </citation>
    <scope>NUCLEOTIDE SEQUENCE [LARGE SCALE GENOMIC DNA]</scope>
    <source>
        <strain evidence="4">zdho120</strain>
    </source>
</reference>
<dbReference type="Gene3D" id="2.40.50.40">
    <property type="match status" value="1"/>
</dbReference>
<dbReference type="SUPFAM" id="SSF54160">
    <property type="entry name" value="Chromo domain-like"/>
    <property type="match status" value="1"/>
</dbReference>
<comment type="caution">
    <text evidence="3">The sequence shown here is derived from an EMBL/GenBank/DDBJ whole genome shotgun (WGS) entry which is preliminary data.</text>
</comment>
<sequence>MAKEYQATEKYRRAKKHNKSRCGRERGTVSETGQTVTLVTEDSDGDATGVTRSLFDVGSRVWLYLEQVQPGLTKNLARRWHGPFRVKRKEEQFAYKLELPARSGYRFYPVVYVSRLKMVDEFGDRPSARLTQDVNETSGLDFDEELLPEDSWEPDHVAREFEVEAILDDRIPLSTSTERAVREFKVKWVGYDDSTWEPASHLSCDGLLYDYI</sequence>
<dbReference type="EMBL" id="NBNE01000936">
    <property type="protein sequence ID" value="OWZ16420.1"/>
    <property type="molecule type" value="Genomic_DNA"/>
</dbReference>
<dbReference type="AlphaFoldDB" id="A0A225WHS8"/>